<dbReference type="EMBL" id="JAPAIP010000033">
    <property type="protein sequence ID" value="MCW1077369.1"/>
    <property type="molecule type" value="Genomic_DNA"/>
</dbReference>
<comment type="caution">
    <text evidence="3">The sequence shown here is derived from an EMBL/GenBank/DDBJ whole genome shotgun (WGS) entry which is preliminary data.</text>
</comment>
<dbReference type="Proteomes" id="UP001208682">
    <property type="component" value="Unassembled WGS sequence"/>
</dbReference>
<keyword evidence="1" id="KW-0175">Coiled coil</keyword>
<keyword evidence="2" id="KW-0812">Transmembrane</keyword>
<evidence type="ECO:0000256" key="2">
    <source>
        <dbReference type="SAM" id="Phobius"/>
    </source>
</evidence>
<proteinExistence type="predicted"/>
<name>A0ABD4U670_STRAP</name>
<evidence type="ECO:0000313" key="3">
    <source>
        <dbReference type="EMBL" id="MCW1077369.1"/>
    </source>
</evidence>
<evidence type="ECO:0000313" key="4">
    <source>
        <dbReference type="Proteomes" id="UP001208682"/>
    </source>
</evidence>
<protein>
    <submittedName>
        <fullName evidence="3">Uncharacterized protein</fullName>
    </submittedName>
</protein>
<keyword evidence="2" id="KW-0472">Membrane</keyword>
<dbReference type="AlphaFoldDB" id="A0ABD4U670"/>
<organism evidence="3 4">
    <name type="scientific">Streptococcus anginosus</name>
    <dbReference type="NCBI Taxonomy" id="1328"/>
    <lineage>
        <taxon>Bacteria</taxon>
        <taxon>Bacillati</taxon>
        <taxon>Bacillota</taxon>
        <taxon>Bacilli</taxon>
        <taxon>Lactobacillales</taxon>
        <taxon>Streptococcaceae</taxon>
        <taxon>Streptococcus</taxon>
        <taxon>Streptococcus anginosus group</taxon>
    </lineage>
</organism>
<reference evidence="3 4" key="1">
    <citation type="submission" date="2022-10" db="EMBL/GenBank/DDBJ databases">
        <title>Comparative genomic study of S. anginosus.</title>
        <authorList>
            <person name="Prasad A."/>
            <person name="Ene A."/>
            <person name="Jablonska S."/>
            <person name="Du J."/>
            <person name="Wolfe A.J."/>
            <person name="Putonti C."/>
        </authorList>
    </citation>
    <scope>NUCLEOTIDE SEQUENCE [LARGE SCALE GENOMIC DNA]</scope>
    <source>
        <strain evidence="3 4">UMB1339</strain>
    </source>
</reference>
<accession>A0ABD4U670</accession>
<sequence>MEYTDDEHKILSIMKRTDFKNISKSDVISFASKIGELRPEVAKEVLAQFPEFVNLMKSVLSEYRGVLNTIIESDDGSLKEYYSVANKEMDSAMESRELFYDLVKRVQSDCCKLLDNPNLEPEIITEILNREVELVKMANEKDAEIRDQEKEIEDRVNKKDTEKREFNWKLIGTISAALVVVAGVSASVLGGKFDFKLPKKI</sequence>
<keyword evidence="2" id="KW-1133">Transmembrane helix</keyword>
<dbReference type="RefSeq" id="WP_264348491.1">
    <property type="nucleotide sequence ID" value="NZ_JAPAIP010000033.1"/>
</dbReference>
<evidence type="ECO:0000256" key="1">
    <source>
        <dbReference type="SAM" id="Coils"/>
    </source>
</evidence>
<gene>
    <name evidence="3" type="ORF">OJ589_09470</name>
</gene>
<feature type="coiled-coil region" evidence="1">
    <location>
        <begin position="138"/>
        <end position="165"/>
    </location>
</feature>
<feature type="transmembrane region" description="Helical" evidence="2">
    <location>
        <begin position="168"/>
        <end position="189"/>
    </location>
</feature>